<feature type="transmembrane region" description="Helical" evidence="17">
    <location>
        <begin position="143"/>
        <end position="163"/>
    </location>
</feature>
<dbReference type="GO" id="GO:0015648">
    <property type="term" value="F:lipid-linked peptidoglycan transporter activity"/>
    <property type="evidence" value="ECO:0007669"/>
    <property type="project" value="TreeGrafter"/>
</dbReference>
<evidence type="ECO:0000313" key="19">
    <source>
        <dbReference type="Proteomes" id="UP000191200"/>
    </source>
</evidence>
<comment type="subcellular location">
    <subcellularLocation>
        <location evidence="1">Membrane</location>
        <topology evidence="1">Multi-pass membrane protein</topology>
    </subcellularLocation>
</comment>
<dbReference type="RefSeq" id="WP_071457101.1">
    <property type="nucleotide sequence ID" value="NZ_CABJEN010000001.1"/>
</dbReference>
<evidence type="ECO:0000256" key="12">
    <source>
        <dbReference type="ARBA" id="ARBA00041185"/>
    </source>
</evidence>
<comment type="similarity">
    <text evidence="11">Belongs to the SEDS family. FtsW subfamily.</text>
</comment>
<evidence type="ECO:0000256" key="15">
    <source>
        <dbReference type="ARBA" id="ARBA00049902"/>
    </source>
</evidence>
<evidence type="ECO:0000256" key="16">
    <source>
        <dbReference type="ARBA" id="ARBA00049966"/>
    </source>
</evidence>
<evidence type="ECO:0000256" key="7">
    <source>
        <dbReference type="ARBA" id="ARBA00022989"/>
    </source>
</evidence>
<evidence type="ECO:0000256" key="4">
    <source>
        <dbReference type="ARBA" id="ARBA00022692"/>
    </source>
</evidence>
<keyword evidence="6" id="KW-0573">Peptidoglycan synthesis</keyword>
<dbReference type="KEGG" id="vte:BHY08_06500"/>
<evidence type="ECO:0000256" key="3">
    <source>
        <dbReference type="ARBA" id="ARBA00022679"/>
    </source>
</evidence>
<keyword evidence="5" id="KW-0133">Cell shape</keyword>
<dbReference type="AlphaFoldDB" id="A0A1J0A6F4"/>
<keyword evidence="2" id="KW-0328">Glycosyltransferase</keyword>
<name>A0A1J0A6F4_9ENTE</name>
<dbReference type="PANTHER" id="PTHR30474:SF2">
    <property type="entry name" value="PEPTIDOGLYCAN GLYCOSYLTRANSFERASE FTSW-RELATED"/>
    <property type="match status" value="1"/>
</dbReference>
<dbReference type="GO" id="GO:0005886">
    <property type="term" value="C:plasma membrane"/>
    <property type="evidence" value="ECO:0007669"/>
    <property type="project" value="TreeGrafter"/>
</dbReference>
<organism evidence="18 19">
    <name type="scientific">Vagococcus teuberi</name>
    <dbReference type="NCBI Taxonomy" id="519472"/>
    <lineage>
        <taxon>Bacteria</taxon>
        <taxon>Bacillati</taxon>
        <taxon>Bacillota</taxon>
        <taxon>Bacilli</taxon>
        <taxon>Lactobacillales</taxon>
        <taxon>Enterococcaceae</taxon>
        <taxon>Vagococcus</taxon>
    </lineage>
</organism>
<evidence type="ECO:0000256" key="14">
    <source>
        <dbReference type="ARBA" id="ARBA00044770"/>
    </source>
</evidence>
<evidence type="ECO:0000256" key="8">
    <source>
        <dbReference type="ARBA" id="ARBA00023136"/>
    </source>
</evidence>
<dbReference type="PANTHER" id="PTHR30474">
    <property type="entry name" value="CELL CYCLE PROTEIN"/>
    <property type="match status" value="1"/>
</dbReference>
<evidence type="ECO:0000256" key="6">
    <source>
        <dbReference type="ARBA" id="ARBA00022984"/>
    </source>
</evidence>
<proteinExistence type="inferred from homology"/>
<feature type="transmembrane region" description="Helical" evidence="17">
    <location>
        <begin position="106"/>
        <end position="131"/>
    </location>
</feature>
<comment type="catalytic activity">
    <reaction evidence="15">
        <text>[GlcNAc-(1-&gt;4)-Mur2Ac(oyl-L-Ala-gamma-D-Glu-L-Lys-D-Ala-D-Ala)](n)-di-trans,octa-cis-undecaprenyl diphosphate + beta-D-GlcNAc-(1-&gt;4)-Mur2Ac(oyl-L-Ala-gamma-D-Glu-L-Lys-D-Ala-D-Ala)-di-trans,octa-cis-undecaprenyl diphosphate = [GlcNAc-(1-&gt;4)-Mur2Ac(oyl-L-Ala-gamma-D-Glu-L-Lys-D-Ala-D-Ala)](n+1)-di-trans,octa-cis-undecaprenyl diphosphate + di-trans,octa-cis-undecaprenyl diphosphate + H(+)</text>
        <dbReference type="Rhea" id="RHEA:23708"/>
        <dbReference type="Rhea" id="RHEA-COMP:9602"/>
        <dbReference type="Rhea" id="RHEA-COMP:9603"/>
        <dbReference type="ChEBI" id="CHEBI:15378"/>
        <dbReference type="ChEBI" id="CHEBI:58405"/>
        <dbReference type="ChEBI" id="CHEBI:60033"/>
        <dbReference type="ChEBI" id="CHEBI:78435"/>
        <dbReference type="EC" id="2.4.99.28"/>
    </reaction>
</comment>
<feature type="transmembrane region" description="Helical" evidence="17">
    <location>
        <begin position="195"/>
        <end position="217"/>
    </location>
</feature>
<protein>
    <recommendedName>
        <fullName evidence="12">Probable peptidoglycan glycosyltransferase FtsW</fullName>
        <ecNumber evidence="14">2.4.99.28</ecNumber>
    </recommendedName>
    <alternativeName>
        <fullName evidence="13">Cell division protein FtsW</fullName>
    </alternativeName>
    <alternativeName>
        <fullName evidence="10">Cell wall polymerase</fullName>
    </alternativeName>
    <alternativeName>
        <fullName evidence="9">Peptidoglycan polymerase</fullName>
    </alternativeName>
</protein>
<gene>
    <name evidence="18" type="ORF">BHY08_06500</name>
</gene>
<dbReference type="STRING" id="519472.BHY08_06500"/>
<reference evidence="18 19" key="1">
    <citation type="submission" date="2016-09" db="EMBL/GenBank/DDBJ databases">
        <title>Vagococcus teuberi sp. nov., isolated from the Malian artisanal sour milk fene.</title>
        <authorList>
            <person name="Wullschleger S."/>
            <person name="Seifert C."/>
            <person name="Baumgartner S."/>
            <person name="Lacroix C."/>
            <person name="Bonfoh B."/>
            <person name="Stevens M.J."/>
            <person name="Meile L."/>
        </authorList>
    </citation>
    <scope>NUCLEOTIDE SEQUENCE [LARGE SCALE GENOMIC DNA]</scope>
    <source>
        <strain evidence="18 19">DSM 21459</strain>
    </source>
</reference>
<feature type="transmembrane region" description="Helical" evidence="17">
    <location>
        <begin position="354"/>
        <end position="375"/>
    </location>
</feature>
<dbReference type="EMBL" id="CP017267">
    <property type="protein sequence ID" value="APB31508.1"/>
    <property type="molecule type" value="Genomic_DNA"/>
</dbReference>
<dbReference type="OrthoDB" id="9812661at2"/>
<dbReference type="GO" id="GO:0032153">
    <property type="term" value="C:cell division site"/>
    <property type="evidence" value="ECO:0007669"/>
    <property type="project" value="TreeGrafter"/>
</dbReference>
<evidence type="ECO:0000256" key="2">
    <source>
        <dbReference type="ARBA" id="ARBA00022676"/>
    </source>
</evidence>
<accession>A0A1J0A6F4</accession>
<feature type="transmembrane region" description="Helical" evidence="17">
    <location>
        <begin position="42"/>
        <end position="64"/>
    </location>
</feature>
<evidence type="ECO:0000256" key="11">
    <source>
        <dbReference type="ARBA" id="ARBA00038053"/>
    </source>
</evidence>
<feature type="transmembrane region" description="Helical" evidence="17">
    <location>
        <begin position="76"/>
        <end position="100"/>
    </location>
</feature>
<feature type="transmembrane region" description="Helical" evidence="17">
    <location>
        <begin position="169"/>
        <end position="188"/>
    </location>
</feature>
<feature type="transmembrane region" description="Helical" evidence="17">
    <location>
        <begin position="317"/>
        <end position="342"/>
    </location>
</feature>
<evidence type="ECO:0000256" key="13">
    <source>
        <dbReference type="ARBA" id="ARBA00041418"/>
    </source>
</evidence>
<comment type="function">
    <text evidence="16">Peptidoglycan polymerase that is essential for cell division.</text>
</comment>
<evidence type="ECO:0000256" key="5">
    <source>
        <dbReference type="ARBA" id="ARBA00022960"/>
    </source>
</evidence>
<dbReference type="GO" id="GO:0009252">
    <property type="term" value="P:peptidoglycan biosynthetic process"/>
    <property type="evidence" value="ECO:0007669"/>
    <property type="project" value="UniProtKB-KW"/>
</dbReference>
<evidence type="ECO:0000256" key="9">
    <source>
        <dbReference type="ARBA" id="ARBA00032370"/>
    </source>
</evidence>
<dbReference type="GO" id="GO:0051301">
    <property type="term" value="P:cell division"/>
    <property type="evidence" value="ECO:0007669"/>
    <property type="project" value="InterPro"/>
</dbReference>
<keyword evidence="8 17" id="KW-0472">Membrane</keyword>
<feature type="transmembrane region" description="Helical" evidence="17">
    <location>
        <begin position="288"/>
        <end position="305"/>
    </location>
</feature>
<keyword evidence="19" id="KW-1185">Reference proteome</keyword>
<dbReference type="EC" id="2.4.99.28" evidence="14"/>
<dbReference type="GO" id="GO:0008360">
    <property type="term" value="P:regulation of cell shape"/>
    <property type="evidence" value="ECO:0007669"/>
    <property type="project" value="UniProtKB-KW"/>
</dbReference>
<keyword evidence="4 17" id="KW-0812">Transmembrane</keyword>
<feature type="transmembrane region" description="Helical" evidence="17">
    <location>
        <begin position="12"/>
        <end position="30"/>
    </location>
</feature>
<dbReference type="Proteomes" id="UP000191200">
    <property type="component" value="Chromosome"/>
</dbReference>
<dbReference type="Pfam" id="PF01098">
    <property type="entry name" value="FTSW_RODA_SPOVE"/>
    <property type="match status" value="1"/>
</dbReference>
<evidence type="ECO:0000256" key="1">
    <source>
        <dbReference type="ARBA" id="ARBA00004141"/>
    </source>
</evidence>
<sequence length="404" mass="45217">MRKKLQFIDFKILIPYMILNIIGIMMIFSASSYKLNQQGKSIFSIATKQGIFFIISLILIAIIYKTKLRVYQTDVFQKIMLAITYILLVATSILGLGQTISGAQRWISIGSFSFQPSEFVMISTILYCSFIFSKRQKSINQNFFKSVLVPTAIIGGMILLVFIQPNVGGAAIIFFLFSILILASGIPWGYTFLSFGGLVVFIGLVWQIVMFNGGMLIPERFSHVYKRFSVMSNPFEDKLNNGFQLVNSYFAIYNGGWFGKGLGKSIQKKGFLPVAETDFIFSITMEELGLIASIIILMILFYLILRILSIGIKSTNAFNSLACIGISTAILLQLFVNLGGILSIMPMTGVPFPFMSYGGSNLMTLSILVGIALNISAEEKRKALYQEHHNNYQLLDQQRLTNEM</sequence>
<evidence type="ECO:0000256" key="17">
    <source>
        <dbReference type="SAM" id="Phobius"/>
    </source>
</evidence>
<keyword evidence="3" id="KW-0808">Transferase</keyword>
<evidence type="ECO:0000313" key="18">
    <source>
        <dbReference type="EMBL" id="APB31508.1"/>
    </source>
</evidence>
<evidence type="ECO:0000256" key="10">
    <source>
        <dbReference type="ARBA" id="ARBA00033270"/>
    </source>
</evidence>
<dbReference type="InterPro" id="IPR001182">
    <property type="entry name" value="FtsW/RodA"/>
</dbReference>
<dbReference type="GO" id="GO:0008955">
    <property type="term" value="F:peptidoglycan glycosyltransferase activity"/>
    <property type="evidence" value="ECO:0007669"/>
    <property type="project" value="UniProtKB-EC"/>
</dbReference>
<keyword evidence="7 17" id="KW-1133">Transmembrane helix</keyword>